<dbReference type="PROSITE" id="PS51257">
    <property type="entry name" value="PROKAR_LIPOPROTEIN"/>
    <property type="match status" value="1"/>
</dbReference>
<dbReference type="Gene3D" id="1.20.1260.10">
    <property type="match status" value="1"/>
</dbReference>
<dbReference type="PANTHER" id="PTHR36933:SF1">
    <property type="entry name" value="SLL0788 PROTEIN"/>
    <property type="match status" value="1"/>
</dbReference>
<feature type="chain" id="PRO_5045195596" evidence="1">
    <location>
        <begin position="23"/>
        <end position="205"/>
    </location>
</feature>
<dbReference type="Pfam" id="PF03713">
    <property type="entry name" value="DUF305"/>
    <property type="match status" value="1"/>
</dbReference>
<evidence type="ECO:0000313" key="3">
    <source>
        <dbReference type="EMBL" id="GAA2145523.1"/>
    </source>
</evidence>
<evidence type="ECO:0000313" key="4">
    <source>
        <dbReference type="Proteomes" id="UP001501771"/>
    </source>
</evidence>
<gene>
    <name evidence="3" type="ORF">GCM10009844_20360</name>
</gene>
<evidence type="ECO:0000259" key="2">
    <source>
        <dbReference type="Pfam" id="PF03713"/>
    </source>
</evidence>
<keyword evidence="1" id="KW-0732">Signal</keyword>
<organism evidence="3 4">
    <name type="scientific">Nocardioides koreensis</name>
    <dbReference type="NCBI Taxonomy" id="433651"/>
    <lineage>
        <taxon>Bacteria</taxon>
        <taxon>Bacillati</taxon>
        <taxon>Actinomycetota</taxon>
        <taxon>Actinomycetes</taxon>
        <taxon>Propionibacteriales</taxon>
        <taxon>Nocardioidaceae</taxon>
        <taxon>Nocardioides</taxon>
    </lineage>
</organism>
<keyword evidence="4" id="KW-1185">Reference proteome</keyword>
<sequence length="205" mass="21977">MKKLTALVALLLATALSLTACGDGGTSDTSSDKSTATARFDDTDVEFAQGMIPHHQQAVEMSQLAESHAAGAEVRKLASDIESAQGPEIDTMTQWLQDWGKDVPSDSDGDMGGMGGMDMGDGSHMDVDDMPGMMSADDMHELDRAHGAGWDRMFLVMMIRHHEGAIEMARTEQAEGQNTDALALAEEIEKAQTTEIAQMKDMLAS</sequence>
<dbReference type="RefSeq" id="WP_344151021.1">
    <property type="nucleotide sequence ID" value="NZ_BAAAQR010000005.1"/>
</dbReference>
<protein>
    <submittedName>
        <fullName evidence="3">DUF305 domain-containing protein</fullName>
    </submittedName>
</protein>
<comment type="caution">
    <text evidence="3">The sequence shown here is derived from an EMBL/GenBank/DDBJ whole genome shotgun (WGS) entry which is preliminary data.</text>
</comment>
<feature type="signal peptide" evidence="1">
    <location>
        <begin position="1"/>
        <end position="22"/>
    </location>
</feature>
<proteinExistence type="predicted"/>
<dbReference type="PANTHER" id="PTHR36933">
    <property type="entry name" value="SLL0788 PROTEIN"/>
    <property type="match status" value="1"/>
</dbReference>
<name>A0ABN2ZPL5_9ACTN</name>
<dbReference type="InterPro" id="IPR005183">
    <property type="entry name" value="DUF305_CopM-like"/>
</dbReference>
<evidence type="ECO:0000256" key="1">
    <source>
        <dbReference type="SAM" id="SignalP"/>
    </source>
</evidence>
<reference evidence="3 4" key="1">
    <citation type="journal article" date="2019" name="Int. J. Syst. Evol. Microbiol.">
        <title>The Global Catalogue of Microorganisms (GCM) 10K type strain sequencing project: providing services to taxonomists for standard genome sequencing and annotation.</title>
        <authorList>
            <consortium name="The Broad Institute Genomics Platform"/>
            <consortium name="The Broad Institute Genome Sequencing Center for Infectious Disease"/>
            <person name="Wu L."/>
            <person name="Ma J."/>
        </authorList>
    </citation>
    <scope>NUCLEOTIDE SEQUENCE [LARGE SCALE GENOMIC DNA]</scope>
    <source>
        <strain evidence="3 4">JCM 16022</strain>
    </source>
</reference>
<accession>A0ABN2ZPL5</accession>
<dbReference type="InterPro" id="IPR012347">
    <property type="entry name" value="Ferritin-like"/>
</dbReference>
<dbReference type="Proteomes" id="UP001501771">
    <property type="component" value="Unassembled WGS sequence"/>
</dbReference>
<dbReference type="EMBL" id="BAAAQR010000005">
    <property type="protein sequence ID" value="GAA2145523.1"/>
    <property type="molecule type" value="Genomic_DNA"/>
</dbReference>
<feature type="domain" description="DUF305" evidence="2">
    <location>
        <begin position="44"/>
        <end position="203"/>
    </location>
</feature>